<name>A0ABQ6PAW2_9SPHN</name>
<dbReference type="Proteomes" id="UP001187221">
    <property type="component" value="Unassembled WGS sequence"/>
</dbReference>
<protein>
    <submittedName>
        <fullName evidence="1">Uncharacterized protein</fullName>
    </submittedName>
</protein>
<reference evidence="1 2" key="1">
    <citation type="submission" date="2023-06" db="EMBL/GenBank/DDBJ databases">
        <title>Draft genome sequence of Novosphingobium sp. strain IK01.</title>
        <authorList>
            <person name="Hatamoto M."/>
            <person name="Ikarashi T."/>
            <person name="Yamaguchi T."/>
        </authorList>
    </citation>
    <scope>NUCLEOTIDE SEQUENCE [LARGE SCALE GENOMIC DNA]</scope>
    <source>
        <strain evidence="1 2">IK01</strain>
    </source>
</reference>
<evidence type="ECO:0000313" key="2">
    <source>
        <dbReference type="Proteomes" id="UP001187221"/>
    </source>
</evidence>
<comment type="caution">
    <text evidence="1">The sequence shown here is derived from an EMBL/GenBank/DDBJ whole genome shotgun (WGS) entry which is preliminary data.</text>
</comment>
<evidence type="ECO:0000313" key="1">
    <source>
        <dbReference type="EMBL" id="GMM62353.1"/>
    </source>
</evidence>
<sequence>MPGVPTLALASALAASLTALYDIAGQIRATLVELQVELRLTQEPAHAQSR</sequence>
<proteinExistence type="predicted"/>
<dbReference type="EMBL" id="BTFW01000001">
    <property type="protein sequence ID" value="GMM62353.1"/>
    <property type="molecule type" value="Genomic_DNA"/>
</dbReference>
<organism evidence="1 2">
    <name type="scientific">Novosphingobium pituita</name>
    <dbReference type="NCBI Taxonomy" id="3056842"/>
    <lineage>
        <taxon>Bacteria</taxon>
        <taxon>Pseudomonadati</taxon>
        <taxon>Pseudomonadota</taxon>
        <taxon>Alphaproteobacteria</taxon>
        <taxon>Sphingomonadales</taxon>
        <taxon>Sphingomonadaceae</taxon>
        <taxon>Novosphingobium</taxon>
    </lineage>
</organism>
<gene>
    <name evidence="1" type="ORF">NUTIK01_31300</name>
</gene>
<dbReference type="RefSeq" id="WP_317975940.1">
    <property type="nucleotide sequence ID" value="NZ_BTFW01000001.1"/>
</dbReference>
<keyword evidence="2" id="KW-1185">Reference proteome</keyword>
<accession>A0ABQ6PAW2</accession>